<dbReference type="InterPro" id="IPR038009">
    <property type="entry name" value="GlmU_C_LbH"/>
</dbReference>
<feature type="region of interest" description="Pyrophosphorylase" evidence="20">
    <location>
        <begin position="1"/>
        <end position="229"/>
    </location>
</feature>
<keyword evidence="15 20" id="KW-0012">Acyltransferase</keyword>
<feature type="binding site" evidence="20">
    <location>
        <position position="365"/>
    </location>
    <ligand>
        <name>UDP-N-acetyl-alpha-D-glucosamine</name>
        <dbReference type="ChEBI" id="CHEBI:57705"/>
    </ligand>
</feature>
<evidence type="ECO:0000313" key="23">
    <source>
        <dbReference type="EMBL" id="QUH29577.1"/>
    </source>
</evidence>
<dbReference type="GO" id="GO:0016020">
    <property type="term" value="C:membrane"/>
    <property type="evidence" value="ECO:0007669"/>
    <property type="project" value="GOC"/>
</dbReference>
<feature type="binding site" evidence="20">
    <location>
        <position position="23"/>
    </location>
    <ligand>
        <name>UDP-N-acetyl-alpha-D-glucosamine</name>
        <dbReference type="ChEBI" id="CHEBI:57705"/>
    </ligand>
</feature>
<feature type="binding site" evidence="20">
    <location>
        <position position="227"/>
    </location>
    <ligand>
        <name>UDP-N-acetyl-alpha-D-glucosamine</name>
        <dbReference type="ChEBI" id="CHEBI:57705"/>
    </ligand>
</feature>
<feature type="binding site" evidence="20">
    <location>
        <position position="154"/>
    </location>
    <ligand>
        <name>UDP-N-acetyl-alpha-D-glucosamine</name>
        <dbReference type="ChEBI" id="CHEBI:57705"/>
    </ligand>
</feature>
<dbReference type="GO" id="GO:0000287">
    <property type="term" value="F:magnesium ion binding"/>
    <property type="evidence" value="ECO:0007669"/>
    <property type="project" value="UniProtKB-UniRule"/>
</dbReference>
<dbReference type="NCBIfam" id="TIGR01173">
    <property type="entry name" value="glmU"/>
    <property type="match status" value="1"/>
</dbReference>
<sequence length="453" mass="49625">MSRLKAVILAAGAGTRMKSELPKVIHKILGKTMLDYVIEAAMEAGAEDIVVVVGHESEIVKKEISYNVEFVLQEEQLGTGHAVMMAKDFIGDEGNVLILFGDTPLITGDTLAKMVDYHIRHNNAATLLSTIVEDPTGYGRIIRDESNTFIKSIEHKDATEKEKIVKEINSGMYCFDAKELNNALDYLTNDNAQGEYYLPDTLKTIMAKHLNVNAMISDISEDILGVNSRVQLYQAGQIMQQRINYKHMDNGVTIINPLCTYISKDACINSDTIIYPNSFIEGKTIIGNNCIIGSNSKIVNSNIGNNINVESSTILDSSISDNTNVGPYAYIRPNSHIGSNVKIGDFVEIKNSSVGDNTKVAHLTYIGDADVGKNVNFGCGTVVVNYDGVNKNRTVIEDNAFIGCNTNLVSPVKVNNNAYTAAGSTITKDVPEYSLGIGRARQVNIQDWVRKKR</sequence>
<comment type="similarity">
    <text evidence="5 20">In the N-terminal section; belongs to the N-acetylglucosamine-1-phosphate uridyltransferase family.</text>
</comment>
<keyword evidence="16 20" id="KW-0961">Cell wall biogenesis/degradation</keyword>
<dbReference type="NCBIfam" id="NF010934">
    <property type="entry name" value="PRK14354.1"/>
    <property type="match status" value="1"/>
</dbReference>
<comment type="subcellular location">
    <subcellularLocation>
        <location evidence="1 20">Cytoplasm</location>
    </subcellularLocation>
</comment>
<dbReference type="KEGG" id="vgu:HYG85_11945"/>
<feature type="binding site" evidence="20">
    <location>
        <position position="139"/>
    </location>
    <ligand>
        <name>UDP-N-acetyl-alpha-D-glucosamine</name>
        <dbReference type="ChEBI" id="CHEBI:57705"/>
    </ligand>
</feature>
<dbReference type="CDD" id="cd03353">
    <property type="entry name" value="LbH_GlmU_C"/>
    <property type="match status" value="1"/>
</dbReference>
<dbReference type="Gene3D" id="3.90.550.10">
    <property type="entry name" value="Spore Coat Polysaccharide Biosynthesis Protein SpsA, Chain A"/>
    <property type="match status" value="1"/>
</dbReference>
<evidence type="ECO:0000256" key="7">
    <source>
        <dbReference type="ARBA" id="ARBA00022679"/>
    </source>
</evidence>
<dbReference type="GO" id="GO:0005737">
    <property type="term" value="C:cytoplasm"/>
    <property type="evidence" value="ECO:0007669"/>
    <property type="project" value="UniProtKB-SubCell"/>
</dbReference>
<keyword evidence="12 20" id="KW-0133">Cell shape</keyword>
<dbReference type="InterPro" id="IPR005882">
    <property type="entry name" value="Bifunctional_GlmU"/>
</dbReference>
<dbReference type="InterPro" id="IPR005835">
    <property type="entry name" value="NTP_transferase_dom"/>
</dbReference>
<feature type="region of interest" description="Linker" evidence="20">
    <location>
        <begin position="230"/>
        <end position="250"/>
    </location>
</feature>
<feature type="binding site" evidence="20">
    <location>
        <position position="376"/>
    </location>
    <ligand>
        <name>UDP-N-acetyl-alpha-D-glucosamine</name>
        <dbReference type="ChEBI" id="CHEBI:57705"/>
    </ligand>
</feature>
<keyword evidence="14 20" id="KW-0511">Multifunctional enzyme</keyword>
<feature type="binding site" evidence="20">
    <location>
        <begin position="9"/>
        <end position="12"/>
    </location>
    <ligand>
        <name>UDP-N-acetyl-alpha-D-glucosamine</name>
        <dbReference type="ChEBI" id="CHEBI:57705"/>
    </ligand>
</feature>
<comment type="pathway">
    <text evidence="2 20">Nucleotide-sugar biosynthesis; UDP-N-acetyl-alpha-D-glucosamine biosynthesis; N-acetyl-alpha-D-glucosamine 1-phosphate from alpha-D-glucosamine 6-phosphate (route II): step 2/2.</text>
</comment>
<organism evidence="23 24">
    <name type="scientific">Vallitalea guaymasensis</name>
    <dbReference type="NCBI Taxonomy" id="1185412"/>
    <lineage>
        <taxon>Bacteria</taxon>
        <taxon>Bacillati</taxon>
        <taxon>Bacillota</taxon>
        <taxon>Clostridia</taxon>
        <taxon>Lachnospirales</taxon>
        <taxon>Vallitaleaceae</taxon>
        <taxon>Vallitalea</taxon>
    </lineage>
</organism>
<dbReference type="GO" id="GO:0071555">
    <property type="term" value="P:cell wall organization"/>
    <property type="evidence" value="ECO:0007669"/>
    <property type="project" value="UniProtKB-KW"/>
</dbReference>
<dbReference type="HAMAP" id="MF_01631">
    <property type="entry name" value="GlmU"/>
    <property type="match status" value="1"/>
</dbReference>
<evidence type="ECO:0000256" key="17">
    <source>
        <dbReference type="ARBA" id="ARBA00048247"/>
    </source>
</evidence>
<reference evidence="23 24" key="1">
    <citation type="submission" date="2020-07" db="EMBL/GenBank/DDBJ databases">
        <title>Vallitalea guaymasensis genome.</title>
        <authorList>
            <person name="Postec A."/>
        </authorList>
    </citation>
    <scope>NUCLEOTIDE SEQUENCE [LARGE SCALE GENOMIC DNA]</scope>
    <source>
        <strain evidence="23 24">Ra1766G1</strain>
    </source>
</reference>
<dbReference type="GO" id="GO:0006048">
    <property type="term" value="P:UDP-N-acetylglucosamine biosynthetic process"/>
    <property type="evidence" value="ECO:0007669"/>
    <property type="project" value="UniProtKB-UniPathway"/>
</dbReference>
<feature type="domain" description="Mannose-1-phosphate guanyltransferase C-terminal" evidence="22">
    <location>
        <begin position="319"/>
        <end position="413"/>
    </location>
</feature>
<comment type="cofactor">
    <cofactor evidence="20">
        <name>Mg(2+)</name>
        <dbReference type="ChEBI" id="CHEBI:18420"/>
    </cofactor>
    <text evidence="20">Binds 1 Mg(2+) ion per subunit.</text>
</comment>
<dbReference type="EC" id="2.7.7.23" evidence="20"/>
<accession>A0A8J8MAY5</accession>
<dbReference type="RefSeq" id="WP_212693609.1">
    <property type="nucleotide sequence ID" value="NZ_CP058561.1"/>
</dbReference>
<dbReference type="EC" id="2.3.1.157" evidence="20"/>
<keyword evidence="10 20" id="KW-0677">Repeat</keyword>
<evidence type="ECO:0000259" key="22">
    <source>
        <dbReference type="Pfam" id="PF25087"/>
    </source>
</evidence>
<feature type="binding site" evidence="20">
    <location>
        <position position="73"/>
    </location>
    <ligand>
        <name>UDP-N-acetyl-alpha-D-glucosamine</name>
        <dbReference type="ChEBI" id="CHEBI:57705"/>
    </ligand>
</feature>
<dbReference type="Proteomes" id="UP000677305">
    <property type="component" value="Chromosome"/>
</dbReference>
<evidence type="ECO:0000256" key="6">
    <source>
        <dbReference type="ARBA" id="ARBA00022490"/>
    </source>
</evidence>
<keyword evidence="24" id="KW-1185">Reference proteome</keyword>
<comment type="pathway">
    <text evidence="3 20">Nucleotide-sugar biosynthesis; UDP-N-acetyl-alpha-D-glucosamine biosynthesis; UDP-N-acetyl-alpha-D-glucosamine from N-acetyl-alpha-D-glucosamine 1-phosphate: step 1/1.</text>
</comment>
<dbReference type="Pfam" id="PF00132">
    <property type="entry name" value="Hexapep"/>
    <property type="match status" value="1"/>
</dbReference>
<evidence type="ECO:0000256" key="19">
    <source>
        <dbReference type="ARBA" id="ARBA00049628"/>
    </source>
</evidence>
<comment type="similarity">
    <text evidence="4 20">In the C-terminal section; belongs to the transferase hexapeptide repeat family.</text>
</comment>
<dbReference type="PANTHER" id="PTHR43584">
    <property type="entry name" value="NUCLEOTIDYL TRANSFERASE"/>
    <property type="match status" value="1"/>
</dbReference>
<proteinExistence type="inferred from homology"/>
<feature type="region of interest" description="N-acetyltransferase" evidence="20">
    <location>
        <begin position="251"/>
        <end position="453"/>
    </location>
</feature>
<dbReference type="Gene3D" id="2.160.10.10">
    <property type="entry name" value="Hexapeptide repeat proteins"/>
    <property type="match status" value="1"/>
</dbReference>
<dbReference type="UniPathway" id="UPA00113">
    <property type="reaction ID" value="UER00532"/>
</dbReference>
<comment type="caution">
    <text evidence="20">Lacks conserved residue(s) required for the propagation of feature annotation.</text>
</comment>
<dbReference type="PANTHER" id="PTHR43584:SF3">
    <property type="entry name" value="BIFUNCTIONAL PROTEIN GLMU"/>
    <property type="match status" value="1"/>
</dbReference>
<keyword evidence="7 20" id="KW-0808">Transferase</keyword>
<dbReference type="GO" id="GO:0009245">
    <property type="term" value="P:lipid A biosynthetic process"/>
    <property type="evidence" value="ECO:0007669"/>
    <property type="project" value="UniProtKB-UniRule"/>
</dbReference>
<evidence type="ECO:0000256" key="12">
    <source>
        <dbReference type="ARBA" id="ARBA00022960"/>
    </source>
</evidence>
<evidence type="ECO:0000256" key="3">
    <source>
        <dbReference type="ARBA" id="ARBA00005208"/>
    </source>
</evidence>
<dbReference type="EMBL" id="CP058561">
    <property type="protein sequence ID" value="QUH29577.1"/>
    <property type="molecule type" value="Genomic_DNA"/>
</dbReference>
<dbReference type="InterPro" id="IPR029044">
    <property type="entry name" value="Nucleotide-diphossugar_trans"/>
</dbReference>
<evidence type="ECO:0000256" key="4">
    <source>
        <dbReference type="ARBA" id="ARBA00007707"/>
    </source>
</evidence>
<evidence type="ECO:0000256" key="1">
    <source>
        <dbReference type="ARBA" id="ARBA00004496"/>
    </source>
</evidence>
<feature type="binding site" evidence="20">
    <location>
        <position position="439"/>
    </location>
    <ligand>
        <name>acetyl-CoA</name>
        <dbReference type="ChEBI" id="CHEBI:57288"/>
    </ligand>
</feature>
<feature type="binding site" evidence="20">
    <location>
        <position position="169"/>
    </location>
    <ligand>
        <name>UDP-N-acetyl-alpha-D-glucosamine</name>
        <dbReference type="ChEBI" id="CHEBI:57705"/>
    </ligand>
</feature>
<feature type="binding site" evidence="20">
    <location>
        <position position="332"/>
    </location>
    <ligand>
        <name>UDP-N-acetyl-alpha-D-glucosamine</name>
        <dbReference type="ChEBI" id="CHEBI:57705"/>
    </ligand>
</feature>
<keyword evidence="13 20" id="KW-0573">Peptidoglycan synthesis</keyword>
<evidence type="ECO:0000256" key="20">
    <source>
        <dbReference type="HAMAP-Rule" id="MF_01631"/>
    </source>
</evidence>
<dbReference type="InterPro" id="IPR011004">
    <property type="entry name" value="Trimer_LpxA-like_sf"/>
</dbReference>
<keyword evidence="9 20" id="KW-0479">Metal-binding</keyword>
<dbReference type="InterPro" id="IPR056729">
    <property type="entry name" value="GMPPB_C"/>
</dbReference>
<feature type="binding site" evidence="20">
    <location>
        <position position="350"/>
    </location>
    <ligand>
        <name>UDP-N-acetyl-alpha-D-glucosamine</name>
        <dbReference type="ChEBI" id="CHEBI:57705"/>
    </ligand>
</feature>
<dbReference type="InterPro" id="IPR001451">
    <property type="entry name" value="Hexapep"/>
</dbReference>
<dbReference type="SUPFAM" id="SSF53448">
    <property type="entry name" value="Nucleotide-diphospho-sugar transferases"/>
    <property type="match status" value="1"/>
</dbReference>
<evidence type="ECO:0000256" key="8">
    <source>
        <dbReference type="ARBA" id="ARBA00022695"/>
    </source>
</evidence>
<feature type="active site" description="Proton acceptor" evidence="20">
    <location>
        <position position="362"/>
    </location>
</feature>
<evidence type="ECO:0000259" key="21">
    <source>
        <dbReference type="Pfam" id="PF00483"/>
    </source>
</evidence>
<comment type="pathway">
    <text evidence="20">Bacterial outer membrane biogenesis; LPS lipid A biosynthesis.</text>
</comment>
<evidence type="ECO:0000313" key="24">
    <source>
        <dbReference type="Proteomes" id="UP000677305"/>
    </source>
</evidence>
<dbReference type="GO" id="GO:0000902">
    <property type="term" value="P:cell morphogenesis"/>
    <property type="evidence" value="ECO:0007669"/>
    <property type="project" value="UniProtKB-UniRule"/>
</dbReference>
<dbReference type="GO" id="GO:0019134">
    <property type="term" value="F:glucosamine-1-phosphate N-acetyltransferase activity"/>
    <property type="evidence" value="ECO:0007669"/>
    <property type="project" value="UniProtKB-UniRule"/>
</dbReference>
<dbReference type="InterPro" id="IPR050065">
    <property type="entry name" value="GlmU-like"/>
</dbReference>
<dbReference type="AlphaFoldDB" id="A0A8J8MAY5"/>
<name>A0A8J8MAY5_9FIRM</name>
<keyword evidence="8 20" id="KW-0548">Nucleotidyltransferase</keyword>
<feature type="domain" description="Nucleotidyl transferase" evidence="21">
    <location>
        <begin position="5"/>
        <end position="219"/>
    </location>
</feature>
<dbReference type="GO" id="GO:0008360">
    <property type="term" value="P:regulation of cell shape"/>
    <property type="evidence" value="ECO:0007669"/>
    <property type="project" value="UniProtKB-KW"/>
</dbReference>
<feature type="binding site" evidence="20">
    <location>
        <begin position="385"/>
        <end position="386"/>
    </location>
    <ligand>
        <name>acetyl-CoA</name>
        <dbReference type="ChEBI" id="CHEBI:57288"/>
    </ligand>
</feature>
<evidence type="ECO:0000256" key="14">
    <source>
        <dbReference type="ARBA" id="ARBA00023268"/>
    </source>
</evidence>
<comment type="catalytic activity">
    <reaction evidence="18 20">
        <text>N-acetyl-alpha-D-glucosamine 1-phosphate + UTP + H(+) = UDP-N-acetyl-alpha-D-glucosamine + diphosphate</text>
        <dbReference type="Rhea" id="RHEA:13509"/>
        <dbReference type="ChEBI" id="CHEBI:15378"/>
        <dbReference type="ChEBI" id="CHEBI:33019"/>
        <dbReference type="ChEBI" id="CHEBI:46398"/>
        <dbReference type="ChEBI" id="CHEBI:57705"/>
        <dbReference type="ChEBI" id="CHEBI:57776"/>
        <dbReference type="EC" id="2.7.7.23"/>
    </reaction>
</comment>
<comment type="subunit">
    <text evidence="20">Homotrimer.</text>
</comment>
<dbReference type="GO" id="GO:0009252">
    <property type="term" value="P:peptidoglycan biosynthetic process"/>
    <property type="evidence" value="ECO:0007669"/>
    <property type="project" value="UniProtKB-UniRule"/>
</dbReference>
<feature type="binding site" evidence="20">
    <location>
        <begin position="78"/>
        <end position="79"/>
    </location>
    <ligand>
        <name>UDP-N-acetyl-alpha-D-glucosamine</name>
        <dbReference type="ChEBI" id="CHEBI:57705"/>
    </ligand>
</feature>
<evidence type="ECO:0000256" key="18">
    <source>
        <dbReference type="ARBA" id="ARBA00048493"/>
    </source>
</evidence>
<evidence type="ECO:0000256" key="9">
    <source>
        <dbReference type="ARBA" id="ARBA00022723"/>
    </source>
</evidence>
<protein>
    <recommendedName>
        <fullName evidence="20">Bifunctional protein GlmU</fullName>
    </recommendedName>
    <domain>
        <recommendedName>
            <fullName evidence="20">UDP-N-acetylglucosamine pyrophosphorylase</fullName>
            <ecNumber evidence="20">2.7.7.23</ecNumber>
        </recommendedName>
        <alternativeName>
            <fullName evidence="20">N-acetylglucosamine-1-phosphate uridyltransferase</fullName>
        </alternativeName>
    </domain>
    <domain>
        <recommendedName>
            <fullName evidence="20">Glucosamine-1-phosphate N-acetyltransferase</fullName>
            <ecNumber evidence="20">2.3.1.157</ecNumber>
        </recommendedName>
    </domain>
</protein>
<comment type="function">
    <text evidence="19 20">Catalyzes the last two sequential reactions in the de novo biosynthetic pathway for UDP-N-acetylglucosamine (UDP-GlcNAc). The C-terminal domain catalyzes the transfer of acetyl group from acetyl coenzyme A to glucosamine-1-phosphate (GlcN-1-P) to produce N-acetylglucosamine-1-phosphate (GlcNAc-1-P), which is converted into UDP-GlcNAc by the transfer of uridine 5-monophosphate (from uridine 5-triphosphate), a reaction catalyzed by the N-terminal domain.</text>
</comment>
<dbReference type="GO" id="GO:0003977">
    <property type="term" value="F:UDP-N-acetylglucosamine diphosphorylase activity"/>
    <property type="evidence" value="ECO:0007669"/>
    <property type="project" value="UniProtKB-UniRule"/>
</dbReference>
<dbReference type="Pfam" id="PF25087">
    <property type="entry name" value="GMPPB_C"/>
    <property type="match status" value="1"/>
</dbReference>
<evidence type="ECO:0000256" key="11">
    <source>
        <dbReference type="ARBA" id="ARBA00022842"/>
    </source>
</evidence>
<evidence type="ECO:0000256" key="15">
    <source>
        <dbReference type="ARBA" id="ARBA00023315"/>
    </source>
</evidence>
<dbReference type="SUPFAM" id="SSF51161">
    <property type="entry name" value="Trimeric LpxA-like enzymes"/>
    <property type="match status" value="1"/>
</dbReference>
<dbReference type="Pfam" id="PF00483">
    <property type="entry name" value="NTP_transferase"/>
    <property type="match status" value="1"/>
</dbReference>
<feature type="binding site" evidence="20">
    <location>
        <position position="227"/>
    </location>
    <ligand>
        <name>Mg(2+)</name>
        <dbReference type="ChEBI" id="CHEBI:18420"/>
    </ligand>
</feature>
<comment type="catalytic activity">
    <reaction evidence="17 20">
        <text>alpha-D-glucosamine 1-phosphate + acetyl-CoA = N-acetyl-alpha-D-glucosamine 1-phosphate + CoA + H(+)</text>
        <dbReference type="Rhea" id="RHEA:13725"/>
        <dbReference type="ChEBI" id="CHEBI:15378"/>
        <dbReference type="ChEBI" id="CHEBI:57287"/>
        <dbReference type="ChEBI" id="CHEBI:57288"/>
        <dbReference type="ChEBI" id="CHEBI:57776"/>
        <dbReference type="ChEBI" id="CHEBI:58516"/>
        <dbReference type="EC" id="2.3.1.157"/>
    </reaction>
</comment>
<evidence type="ECO:0000256" key="13">
    <source>
        <dbReference type="ARBA" id="ARBA00022984"/>
    </source>
</evidence>
<evidence type="ECO:0000256" key="5">
    <source>
        <dbReference type="ARBA" id="ARBA00007947"/>
    </source>
</evidence>
<keyword evidence="6 20" id="KW-0963">Cytoplasm</keyword>
<dbReference type="UniPathway" id="UPA00973"/>
<gene>
    <name evidence="20 23" type="primary">glmU</name>
    <name evidence="23" type="ORF">HYG85_11945</name>
</gene>
<keyword evidence="11 20" id="KW-0460">Magnesium</keyword>
<evidence type="ECO:0000256" key="2">
    <source>
        <dbReference type="ARBA" id="ARBA00005166"/>
    </source>
</evidence>
<dbReference type="CDD" id="cd02540">
    <property type="entry name" value="GT2_GlmU_N_bac"/>
    <property type="match status" value="1"/>
</dbReference>
<evidence type="ECO:0000256" key="16">
    <source>
        <dbReference type="ARBA" id="ARBA00023316"/>
    </source>
</evidence>
<feature type="binding site" evidence="20">
    <location>
        <position position="102"/>
    </location>
    <ligand>
        <name>Mg(2+)</name>
        <dbReference type="ChEBI" id="CHEBI:18420"/>
    </ligand>
</feature>
<feature type="binding site" evidence="20">
    <location>
        <position position="422"/>
    </location>
    <ligand>
        <name>acetyl-CoA</name>
        <dbReference type="ChEBI" id="CHEBI:57288"/>
    </ligand>
</feature>
<evidence type="ECO:0000256" key="10">
    <source>
        <dbReference type="ARBA" id="ARBA00022737"/>
    </source>
</evidence>